<dbReference type="InterPro" id="IPR036514">
    <property type="entry name" value="SGNH_hydro_sf"/>
</dbReference>
<evidence type="ECO:0000313" key="4">
    <source>
        <dbReference type="EMBL" id="TDL12277.1"/>
    </source>
</evidence>
<name>A0A0J6VYT2_9MYCO</name>
<comment type="caution">
    <text evidence="3">The sequence shown here is derived from an EMBL/GenBank/DDBJ whole genome shotgun (WGS) entry which is preliminary data.</text>
</comment>
<evidence type="ECO:0000313" key="6">
    <source>
        <dbReference type="Proteomes" id="UP000294952"/>
    </source>
</evidence>
<dbReference type="AlphaFoldDB" id="A0A0J6VYT2"/>
<dbReference type="EC" id="3.1.1.3" evidence="3"/>
<proteinExistence type="predicted"/>
<dbReference type="CDD" id="cd01823">
    <property type="entry name" value="SEST_like"/>
    <property type="match status" value="1"/>
</dbReference>
<dbReference type="PANTHER" id="PTHR37981:SF1">
    <property type="entry name" value="SGNH HYDROLASE-TYPE ESTERASE DOMAIN-CONTAINING PROTEIN"/>
    <property type="match status" value="1"/>
</dbReference>
<dbReference type="Proteomes" id="UP000294952">
    <property type="component" value="Unassembled WGS sequence"/>
</dbReference>
<dbReference type="GO" id="GO:0004806">
    <property type="term" value="F:triacylglycerol lipase activity"/>
    <property type="evidence" value="ECO:0007669"/>
    <property type="project" value="UniProtKB-EC"/>
</dbReference>
<reference evidence="4 6" key="2">
    <citation type="submission" date="2019-01" db="EMBL/GenBank/DDBJ databases">
        <title>High-quality-draft genome sequences of five non-tuberculosis mycobacteriaceae isolated from a nosocomial environment.</title>
        <authorList>
            <person name="Tiago I."/>
            <person name="Alarico S."/>
            <person name="Pereira S.G."/>
            <person name="Coelho C."/>
            <person name="Maranha A."/>
            <person name="Empadinhas N."/>
        </authorList>
    </citation>
    <scope>NUCLEOTIDE SEQUENCE [LARGE SCALE GENOMIC DNA]</scope>
    <source>
        <strain evidence="4 6">22DIII</strain>
    </source>
</reference>
<dbReference type="Proteomes" id="UP000036313">
    <property type="component" value="Unassembled WGS sequence"/>
</dbReference>
<accession>A0A0J6VYT2</accession>
<dbReference type="EMBL" id="JYNU01000014">
    <property type="protein sequence ID" value="KMO76240.1"/>
    <property type="molecule type" value="Genomic_DNA"/>
</dbReference>
<dbReference type="PATRIC" id="fig|1807.14.peg.2794"/>
<reference evidence="3 5" key="1">
    <citation type="journal article" date="2015" name="Genome Biol. Evol.">
        <title>Characterization of Three Mycobacterium spp. with Potential Use in Bioremediation by Genome Sequencing and Comparative Genomics.</title>
        <authorList>
            <person name="Das S."/>
            <person name="Pettersson B.M."/>
            <person name="Behra P.R."/>
            <person name="Ramesh M."/>
            <person name="Dasgupta S."/>
            <person name="Bhattacharya A."/>
            <person name="Kirsebom L.A."/>
        </authorList>
    </citation>
    <scope>NUCLEOTIDE SEQUENCE [LARGE SCALE GENOMIC DNA]</scope>
    <source>
        <strain evidence="3 5">DSM 44075</strain>
    </source>
</reference>
<dbReference type="PANTHER" id="PTHR37981">
    <property type="entry name" value="LIPASE 2"/>
    <property type="match status" value="1"/>
</dbReference>
<gene>
    <name evidence="4" type="ORF">EUA04_04760</name>
    <name evidence="3" type="ORF">MOBUDSM44075_02770</name>
</gene>
<protein>
    <submittedName>
        <fullName evidence="3">Lipase 2</fullName>
        <ecNumber evidence="3">3.1.1.3</ecNumber>
    </submittedName>
    <submittedName>
        <fullName evidence="4">SGNH/GDSL hydrolase family protein</fullName>
    </submittedName>
</protein>
<evidence type="ECO:0000313" key="3">
    <source>
        <dbReference type="EMBL" id="KMO76240.1"/>
    </source>
</evidence>
<dbReference type="EMBL" id="SDLP01000001">
    <property type="protein sequence ID" value="TDL12277.1"/>
    <property type="molecule type" value="Genomic_DNA"/>
</dbReference>
<feature type="domain" description="SGNH hydrolase-type esterase" evidence="2">
    <location>
        <begin position="6"/>
        <end position="243"/>
    </location>
</feature>
<dbReference type="InterPro" id="IPR037460">
    <property type="entry name" value="SEST-like"/>
</dbReference>
<dbReference type="Gene3D" id="3.40.50.1110">
    <property type="entry name" value="SGNH hydrolase"/>
    <property type="match status" value="1"/>
</dbReference>
<dbReference type="InterPro" id="IPR013830">
    <property type="entry name" value="SGNH_hydro"/>
</dbReference>
<sequence length="259" mass="27095">MTRYVALGSSMAAGPGIAPRVSDSPRAAGRSARNYAHLVATARGYDLVDVTYSGATTAHILTDSQRGAPPQIDALDGSEAVVTITIGGNDVGYVPLLFAAGLPRAARAIPLLGGRLRGLLNPAERYLALDAVGAALVEVGRTVRQRSPRATVLFVDYLTLLPPAGVAARPLSDRDVSLGRHVAGELERLTAEAAATTGCGVVRAGAASREHHAWSSDPWTTRFGWPVPRRPAPLHPNAAGMRAVADLVLDELSNFSTHC</sequence>
<keyword evidence="3" id="KW-0378">Hydrolase</keyword>
<feature type="active site" evidence="1">
    <location>
        <position position="235"/>
    </location>
</feature>
<dbReference type="RefSeq" id="WP_048423484.1">
    <property type="nucleotide sequence ID" value="NZ_CALTXN010000006.1"/>
</dbReference>
<feature type="active site" description="Nucleophile" evidence="1">
    <location>
        <position position="10"/>
    </location>
</feature>
<dbReference type="SUPFAM" id="SSF52266">
    <property type="entry name" value="SGNH hydrolase"/>
    <property type="match status" value="1"/>
</dbReference>
<evidence type="ECO:0000259" key="2">
    <source>
        <dbReference type="Pfam" id="PF13472"/>
    </source>
</evidence>
<dbReference type="Pfam" id="PF13472">
    <property type="entry name" value="Lipase_GDSL_2"/>
    <property type="match status" value="1"/>
</dbReference>
<dbReference type="GO" id="GO:0019433">
    <property type="term" value="P:triglyceride catabolic process"/>
    <property type="evidence" value="ECO:0007669"/>
    <property type="project" value="TreeGrafter"/>
</dbReference>
<organism evidence="3 5">
    <name type="scientific">Mycolicibacterium obuense</name>
    <dbReference type="NCBI Taxonomy" id="1807"/>
    <lineage>
        <taxon>Bacteria</taxon>
        <taxon>Bacillati</taxon>
        <taxon>Actinomycetota</taxon>
        <taxon>Actinomycetes</taxon>
        <taxon>Mycobacteriales</taxon>
        <taxon>Mycobacteriaceae</taxon>
        <taxon>Mycolicibacterium</taxon>
    </lineage>
</organism>
<evidence type="ECO:0000313" key="5">
    <source>
        <dbReference type="Proteomes" id="UP000036313"/>
    </source>
</evidence>
<evidence type="ECO:0000256" key="1">
    <source>
        <dbReference type="PIRSR" id="PIRSR637460-1"/>
    </source>
</evidence>